<evidence type="ECO:0000256" key="8">
    <source>
        <dbReference type="ARBA" id="ARBA00023186"/>
    </source>
</evidence>
<feature type="transmembrane region" description="Helical" evidence="10">
    <location>
        <begin position="20"/>
        <end position="42"/>
    </location>
</feature>
<keyword evidence="2" id="KW-0813">Transport</keyword>
<evidence type="ECO:0000256" key="3">
    <source>
        <dbReference type="ARBA" id="ARBA00022475"/>
    </source>
</evidence>
<evidence type="ECO:0000256" key="10">
    <source>
        <dbReference type="SAM" id="Phobius"/>
    </source>
</evidence>
<organism evidence="12 13">
    <name type="scientific">Petrotoga miotherma DSM 10691</name>
    <dbReference type="NCBI Taxonomy" id="1434326"/>
    <lineage>
        <taxon>Bacteria</taxon>
        <taxon>Thermotogati</taxon>
        <taxon>Thermotogota</taxon>
        <taxon>Thermotogae</taxon>
        <taxon>Petrotogales</taxon>
        <taxon>Petrotogaceae</taxon>
        <taxon>Petrotoga</taxon>
    </lineage>
</organism>
<accession>A0A2K1PE90</accession>
<evidence type="ECO:0000256" key="7">
    <source>
        <dbReference type="ARBA" id="ARBA00023136"/>
    </source>
</evidence>
<dbReference type="InterPro" id="IPR028055">
    <property type="entry name" value="YidC/Oxa/ALB_C"/>
</dbReference>
<gene>
    <name evidence="12" type="ORF">X928_03695</name>
</gene>
<dbReference type="Pfam" id="PF02096">
    <property type="entry name" value="60KD_IMP"/>
    <property type="match status" value="1"/>
</dbReference>
<comment type="similarity">
    <text evidence="9">Belongs to the OXA1/ALB3/YidC family.</text>
</comment>
<feature type="transmembrane region" description="Helical" evidence="10">
    <location>
        <begin position="342"/>
        <end position="366"/>
    </location>
</feature>
<dbReference type="CDD" id="cd19668">
    <property type="entry name" value="TmYidC_peri"/>
    <property type="match status" value="1"/>
</dbReference>
<comment type="subcellular location">
    <subcellularLocation>
        <location evidence="1">Cell membrane</location>
        <topology evidence="1">Multi-pass membrane protein</topology>
    </subcellularLocation>
    <subcellularLocation>
        <location evidence="9">Membrane</location>
        <topology evidence="9">Multi-pass membrane protein</topology>
    </subcellularLocation>
</comment>
<dbReference type="CDD" id="cd20070">
    <property type="entry name" value="5TM_YidC_Alb3"/>
    <property type="match status" value="1"/>
</dbReference>
<comment type="caution">
    <text evidence="12">The sequence shown here is derived from an EMBL/GenBank/DDBJ whole genome shotgun (WGS) entry which is preliminary data.</text>
</comment>
<keyword evidence="6 10" id="KW-1133">Transmembrane helix</keyword>
<sequence>MFIKKKKTNNTEGVYDLKKGLFFLMLLLFLNVIAFAIPEIMVSESSLNKEINIEMKLYRLKLDQNGHILNFELYDSRAKKYELVYEYTGDSYNILDTQNMTEILPSNYNIRLAEDQSYIEINYFFPNGGQKIYKFYNDPNYHFDVQFKNLNRYVVLPSISFSSGIRYSGNVFVSYIDKSVLTGEALDSTLAIYTPEEIEFSQNQYLTPLNYSDHKIISYLGPTKKIFIKETFDGIEEGNTYSTIIDLMQDLGKFGPFTNIFYWFVNFFWWLFKVTGNFGWAIILFTLIVNAILFPVYGRQKKSMIEMKQLQPELEKIKKKYKNPQKQQEETMKLYKEKGVNPAGGCLTSLIPLPIMVILWQVIYYFEGSYAYNPRFLFWTDLSQGGFQANFFLLLIAIIASLINALLMSQDARSAWTSVIMSVVFPFILIALPVGVFIYYSLNMVIQTLLTFVYNRIYNVKGITIRQLVGLGPKPVRR</sequence>
<dbReference type="InterPro" id="IPR047196">
    <property type="entry name" value="YidC_ALB_C"/>
</dbReference>
<keyword evidence="7 10" id="KW-0472">Membrane</keyword>
<evidence type="ECO:0000256" key="6">
    <source>
        <dbReference type="ARBA" id="ARBA00022989"/>
    </source>
</evidence>
<dbReference type="GO" id="GO:0032977">
    <property type="term" value="F:membrane insertase activity"/>
    <property type="evidence" value="ECO:0007669"/>
    <property type="project" value="InterPro"/>
</dbReference>
<evidence type="ECO:0000256" key="2">
    <source>
        <dbReference type="ARBA" id="ARBA00022448"/>
    </source>
</evidence>
<dbReference type="PRINTS" id="PR00701">
    <property type="entry name" value="60KDINNERMP"/>
</dbReference>
<dbReference type="PANTHER" id="PTHR12428">
    <property type="entry name" value="OXA1"/>
    <property type="match status" value="1"/>
</dbReference>
<proteinExistence type="inferred from homology"/>
<keyword evidence="4 9" id="KW-0812">Transmembrane</keyword>
<reference evidence="12 13" key="1">
    <citation type="submission" date="2013-12" db="EMBL/GenBank/DDBJ databases">
        <title>Comparative genomics of Petrotoga isolates.</title>
        <authorList>
            <person name="Nesbo C.L."/>
            <person name="Charchuk R."/>
            <person name="Chow K."/>
        </authorList>
    </citation>
    <scope>NUCLEOTIDE SEQUENCE [LARGE SCALE GENOMIC DNA]</scope>
    <source>
        <strain evidence="12 13">DSM 10691</strain>
    </source>
</reference>
<feature type="domain" description="Membrane insertase YidC/Oxa/ALB C-terminal" evidence="11">
    <location>
        <begin position="278"/>
        <end position="456"/>
    </location>
</feature>
<dbReference type="AlphaFoldDB" id="A0A2K1PE90"/>
<keyword evidence="8" id="KW-0143">Chaperone</keyword>
<dbReference type="PANTHER" id="PTHR12428:SF65">
    <property type="entry name" value="CYTOCHROME C OXIDASE ASSEMBLY PROTEIN COX18, MITOCHONDRIAL"/>
    <property type="match status" value="1"/>
</dbReference>
<evidence type="ECO:0000256" key="1">
    <source>
        <dbReference type="ARBA" id="ARBA00004651"/>
    </source>
</evidence>
<protein>
    <submittedName>
        <fullName evidence="12">Membrane protein insertase YidC</fullName>
    </submittedName>
</protein>
<evidence type="ECO:0000256" key="5">
    <source>
        <dbReference type="ARBA" id="ARBA00022927"/>
    </source>
</evidence>
<name>A0A2K1PE90_9BACT</name>
<evidence type="ECO:0000313" key="12">
    <source>
        <dbReference type="EMBL" id="PNS01121.1"/>
    </source>
</evidence>
<dbReference type="GO" id="GO:0005886">
    <property type="term" value="C:plasma membrane"/>
    <property type="evidence" value="ECO:0007669"/>
    <property type="project" value="UniProtKB-SubCell"/>
</dbReference>
<dbReference type="Proteomes" id="UP000236199">
    <property type="component" value="Unassembled WGS sequence"/>
</dbReference>
<keyword evidence="5" id="KW-0653">Protein transport</keyword>
<feature type="transmembrane region" description="Helical" evidence="10">
    <location>
        <begin position="386"/>
        <end position="407"/>
    </location>
</feature>
<evidence type="ECO:0000256" key="9">
    <source>
        <dbReference type="RuleBase" id="RU003945"/>
    </source>
</evidence>
<keyword evidence="13" id="KW-1185">Reference proteome</keyword>
<dbReference type="InterPro" id="IPR001708">
    <property type="entry name" value="YidC/ALB3/OXA1/COX18"/>
</dbReference>
<feature type="transmembrane region" description="Helical" evidence="10">
    <location>
        <begin position="419"/>
        <end position="442"/>
    </location>
</feature>
<evidence type="ECO:0000313" key="13">
    <source>
        <dbReference type="Proteomes" id="UP000236199"/>
    </source>
</evidence>
<dbReference type="NCBIfam" id="TIGR03592">
    <property type="entry name" value="yidC_oxa1_cterm"/>
    <property type="match status" value="1"/>
</dbReference>
<dbReference type="EMBL" id="AZRM01000016">
    <property type="protein sequence ID" value="PNS01121.1"/>
    <property type="molecule type" value="Genomic_DNA"/>
</dbReference>
<feature type="transmembrane region" description="Helical" evidence="10">
    <location>
        <begin position="278"/>
        <end position="298"/>
    </location>
</feature>
<keyword evidence="3" id="KW-1003">Cell membrane</keyword>
<dbReference type="GO" id="GO:0015031">
    <property type="term" value="P:protein transport"/>
    <property type="evidence" value="ECO:0007669"/>
    <property type="project" value="UniProtKB-KW"/>
</dbReference>
<evidence type="ECO:0000256" key="4">
    <source>
        <dbReference type="ARBA" id="ARBA00022692"/>
    </source>
</evidence>
<dbReference type="GO" id="GO:0051205">
    <property type="term" value="P:protein insertion into membrane"/>
    <property type="evidence" value="ECO:0007669"/>
    <property type="project" value="TreeGrafter"/>
</dbReference>
<evidence type="ECO:0000259" key="11">
    <source>
        <dbReference type="Pfam" id="PF02096"/>
    </source>
</evidence>